<dbReference type="InterPro" id="IPR027785">
    <property type="entry name" value="UvrD-like_helicase_C"/>
</dbReference>
<name>A0ABU5RTN0_9CYAN</name>
<protein>
    <submittedName>
        <fullName evidence="3">AAA family ATPase</fullName>
    </submittedName>
</protein>
<dbReference type="Pfam" id="PF13604">
    <property type="entry name" value="AAA_30"/>
    <property type="match status" value="1"/>
</dbReference>
<evidence type="ECO:0000256" key="1">
    <source>
        <dbReference type="SAM" id="MobiDB-lite"/>
    </source>
</evidence>
<evidence type="ECO:0000259" key="2">
    <source>
        <dbReference type="Pfam" id="PF13538"/>
    </source>
</evidence>
<dbReference type="CDD" id="cd18809">
    <property type="entry name" value="SF1_C_RecD"/>
    <property type="match status" value="1"/>
</dbReference>
<comment type="caution">
    <text evidence="3">The sequence shown here is derived from an EMBL/GenBank/DDBJ whole genome shotgun (WGS) entry which is preliminary data.</text>
</comment>
<dbReference type="RefSeq" id="WP_323305202.1">
    <property type="nucleotide sequence ID" value="NZ_JAYGHX010000004.1"/>
</dbReference>
<dbReference type="SUPFAM" id="SSF52540">
    <property type="entry name" value="P-loop containing nucleoside triphosphate hydrolases"/>
    <property type="match status" value="1"/>
</dbReference>
<proteinExistence type="predicted"/>
<sequence length="529" mass="56504">MAPYNKAPRAGDPQGSVSAHGRNGFGSQTILPSFPSQLRLTDGQQQAFDLLSPIFRGESPGAQATLTGFAGTGKTTLTARLSEQSLTSIPGAEGVRDQRGRWEKFPALVVAAPTHKAARQLERAMDGCGIKLKAVTLHSALGLRPVRDGGQEVFQPDPTAKCLIGEHTRLVVVDETSMVSAELTTHLLDALPSDAALVAIGDPAQLQPVGDPTLCPLFEAAISAHLSEVVRHAGPILELATATRELGSGRPVFRTVQGTQSAITAYGSFPQWRKAALRACIEANRTGNTDAARVLSWTNAAADKFNRELHKAIYGINAPPYVVGQPVVSSNVILGPDGSVIVGSTCEMQLLEVTPGQGAVHGDELLVVREALLGKRKSKAGELIAPWKWFDIRAQVAGSTGMPVEFRVLNPDPEQLLAWRKANNAIAALAKEEKEADGKDAAKPTWNIFWARKDRFGAINPVWSLTIHKAQGSTFEQVFLHPDLDRNQEAAGLNQLAYVGMTRASMDLHVVADRQPQQLLAAGRAGVAA</sequence>
<evidence type="ECO:0000313" key="4">
    <source>
        <dbReference type="Proteomes" id="UP001304461"/>
    </source>
</evidence>
<dbReference type="Proteomes" id="UP001304461">
    <property type="component" value="Unassembled WGS sequence"/>
</dbReference>
<organism evidence="3 4">
    <name type="scientific">Cyanobium gracile UHCC 0139</name>
    <dbReference type="NCBI Taxonomy" id="3110308"/>
    <lineage>
        <taxon>Bacteria</taxon>
        <taxon>Bacillati</taxon>
        <taxon>Cyanobacteriota</taxon>
        <taxon>Cyanophyceae</taxon>
        <taxon>Synechococcales</taxon>
        <taxon>Prochlorococcaceae</taxon>
        <taxon>Cyanobium</taxon>
    </lineage>
</organism>
<dbReference type="EMBL" id="JAYGHX010000004">
    <property type="protein sequence ID" value="MEA5391150.1"/>
    <property type="molecule type" value="Genomic_DNA"/>
</dbReference>
<reference evidence="3 4" key="1">
    <citation type="submission" date="2023-12" db="EMBL/GenBank/DDBJ databases">
        <title>Baltic Sea Cyanobacteria.</title>
        <authorList>
            <person name="Delbaje E."/>
            <person name="Fewer D.P."/>
            <person name="Shishido T.K."/>
        </authorList>
    </citation>
    <scope>NUCLEOTIDE SEQUENCE [LARGE SCALE GENOMIC DNA]</scope>
    <source>
        <strain evidence="3 4">UHCC 0139</strain>
    </source>
</reference>
<accession>A0ABU5RTN0</accession>
<dbReference type="InterPro" id="IPR027417">
    <property type="entry name" value="P-loop_NTPase"/>
</dbReference>
<dbReference type="Gene3D" id="3.40.50.300">
    <property type="entry name" value="P-loop containing nucleotide triphosphate hydrolases"/>
    <property type="match status" value="2"/>
</dbReference>
<keyword evidence="4" id="KW-1185">Reference proteome</keyword>
<gene>
    <name evidence="3" type="ORF">VB738_07725</name>
</gene>
<dbReference type="Pfam" id="PF13538">
    <property type="entry name" value="UvrD_C_2"/>
    <property type="match status" value="1"/>
</dbReference>
<feature type="region of interest" description="Disordered" evidence="1">
    <location>
        <begin position="1"/>
        <end position="30"/>
    </location>
</feature>
<evidence type="ECO:0000313" key="3">
    <source>
        <dbReference type="EMBL" id="MEA5391150.1"/>
    </source>
</evidence>
<feature type="domain" description="UvrD-like helicase C-terminal" evidence="2">
    <location>
        <begin position="462"/>
        <end position="511"/>
    </location>
</feature>